<evidence type="ECO:0000259" key="1">
    <source>
        <dbReference type="Pfam" id="PF01796"/>
    </source>
</evidence>
<feature type="domain" description="ChsH2 C-terminal OB-fold" evidence="1">
    <location>
        <begin position="35"/>
        <end position="82"/>
    </location>
</feature>
<evidence type="ECO:0000313" key="3">
    <source>
        <dbReference type="Proteomes" id="UP000809829"/>
    </source>
</evidence>
<comment type="caution">
    <text evidence="2">The sequence shown here is derived from an EMBL/GenBank/DDBJ whole genome shotgun (WGS) entry which is preliminary data.</text>
</comment>
<sequence>MEKILVYECANCEKKFVQRKWICSSCKKTEFQTKKVAGKGVVYSHTTIHISSNEFAHLTPYTIALIELESGLRVTGRLHDPVQIHDEVTCLSNEENQYVFVKK</sequence>
<dbReference type="Pfam" id="PF01796">
    <property type="entry name" value="OB_ChsH2_C"/>
    <property type="match status" value="1"/>
</dbReference>
<dbReference type="InterPro" id="IPR012340">
    <property type="entry name" value="NA-bd_OB-fold"/>
</dbReference>
<accession>A0ABS2QVR5</accession>
<reference evidence="2 3" key="1">
    <citation type="submission" date="2021-01" db="EMBL/GenBank/DDBJ databases">
        <title>Genomic Encyclopedia of Type Strains, Phase IV (KMG-IV): sequencing the most valuable type-strain genomes for metagenomic binning, comparative biology and taxonomic classification.</title>
        <authorList>
            <person name="Goeker M."/>
        </authorList>
    </citation>
    <scope>NUCLEOTIDE SEQUENCE [LARGE SCALE GENOMIC DNA]</scope>
    <source>
        <strain evidence="2 3">DSM 104297</strain>
    </source>
</reference>
<dbReference type="Proteomes" id="UP000809829">
    <property type="component" value="Unassembled WGS sequence"/>
</dbReference>
<evidence type="ECO:0000313" key="2">
    <source>
        <dbReference type="EMBL" id="MBM7703570.1"/>
    </source>
</evidence>
<organism evidence="2 3">
    <name type="scientific">Priestia iocasae</name>
    <dbReference type="NCBI Taxonomy" id="2291674"/>
    <lineage>
        <taxon>Bacteria</taxon>
        <taxon>Bacillati</taxon>
        <taxon>Bacillota</taxon>
        <taxon>Bacilli</taxon>
        <taxon>Bacillales</taxon>
        <taxon>Bacillaceae</taxon>
        <taxon>Priestia</taxon>
    </lineage>
</organism>
<name>A0ABS2QVR5_9BACI</name>
<dbReference type="PANTHER" id="PTHR34075:SF5">
    <property type="entry name" value="BLR3430 PROTEIN"/>
    <property type="match status" value="1"/>
</dbReference>
<dbReference type="InterPro" id="IPR052513">
    <property type="entry name" value="Thioester_dehydratase-like"/>
</dbReference>
<proteinExistence type="predicted"/>
<protein>
    <submittedName>
        <fullName evidence="2">OB-fold protein</fullName>
    </submittedName>
</protein>
<keyword evidence="3" id="KW-1185">Reference proteome</keyword>
<dbReference type="SUPFAM" id="SSF50249">
    <property type="entry name" value="Nucleic acid-binding proteins"/>
    <property type="match status" value="1"/>
</dbReference>
<dbReference type="PANTHER" id="PTHR34075">
    <property type="entry name" value="BLR3430 PROTEIN"/>
    <property type="match status" value="1"/>
</dbReference>
<gene>
    <name evidence="2" type="ORF">JOC83_002419</name>
</gene>
<dbReference type="RefSeq" id="WP_205187537.1">
    <property type="nucleotide sequence ID" value="NZ_JAFBFC010000004.1"/>
</dbReference>
<dbReference type="InterPro" id="IPR002878">
    <property type="entry name" value="ChsH2_C"/>
</dbReference>
<dbReference type="EMBL" id="JAFBFC010000004">
    <property type="protein sequence ID" value="MBM7703570.1"/>
    <property type="molecule type" value="Genomic_DNA"/>
</dbReference>